<organism evidence="2 3">
    <name type="scientific">Peptostreptococcus russellii</name>
    <dbReference type="NCBI Taxonomy" id="215200"/>
    <lineage>
        <taxon>Bacteria</taxon>
        <taxon>Bacillati</taxon>
        <taxon>Bacillota</taxon>
        <taxon>Clostridia</taxon>
        <taxon>Peptostreptococcales</taxon>
        <taxon>Peptostreptococcaceae</taxon>
        <taxon>Peptostreptococcus</taxon>
    </lineage>
</organism>
<evidence type="ECO:0000313" key="2">
    <source>
        <dbReference type="EMBL" id="SEN29259.1"/>
    </source>
</evidence>
<accession>A0A1H8FC16</accession>
<dbReference type="AlphaFoldDB" id="A0A1H8FC16"/>
<feature type="transmembrane region" description="Helical" evidence="1">
    <location>
        <begin position="72"/>
        <end position="89"/>
    </location>
</feature>
<keyword evidence="1" id="KW-1133">Transmembrane helix</keyword>
<reference evidence="2 3" key="1">
    <citation type="submission" date="2016-10" db="EMBL/GenBank/DDBJ databases">
        <authorList>
            <person name="de Groot N.N."/>
        </authorList>
    </citation>
    <scope>NUCLEOTIDE SEQUENCE [LARGE SCALE GENOMIC DNA]</scope>
    <source>
        <strain evidence="2 3">Calf135</strain>
    </source>
</reference>
<dbReference type="EMBL" id="FODF01000002">
    <property type="protein sequence ID" value="SEN29259.1"/>
    <property type="molecule type" value="Genomic_DNA"/>
</dbReference>
<feature type="transmembrane region" description="Helical" evidence="1">
    <location>
        <begin position="6"/>
        <end position="25"/>
    </location>
</feature>
<dbReference type="InterPro" id="IPR024529">
    <property type="entry name" value="ECF_trnsprt_substrate-spec"/>
</dbReference>
<proteinExistence type="predicted"/>
<sequence length="185" mass="19606">MNSSTRKITFSAICIVVNIVFGTFVSMLNIPFLFLDTVGTILGSVILGPFWGMLIGGGTNLVLGVTTSPTNIPFALVNMAVGLIVGYVAKKKKFGYKEAIITGIILAVVCPLIGTPIAVLMFGGLSGSGADILVGMLIQSGQEIFTAAFIPRILSNLVDKPVSCIMVVLFISKMPKSFLAQFKRK</sequence>
<evidence type="ECO:0000256" key="1">
    <source>
        <dbReference type="SAM" id="Phobius"/>
    </source>
</evidence>
<dbReference type="GO" id="GO:0022857">
    <property type="term" value="F:transmembrane transporter activity"/>
    <property type="evidence" value="ECO:0007669"/>
    <property type="project" value="InterPro"/>
</dbReference>
<keyword evidence="3" id="KW-1185">Reference proteome</keyword>
<dbReference type="Proteomes" id="UP000199512">
    <property type="component" value="Unassembled WGS sequence"/>
</dbReference>
<feature type="transmembrane region" description="Helical" evidence="1">
    <location>
        <begin position="101"/>
        <end position="124"/>
    </location>
</feature>
<dbReference type="NCBIfam" id="NF045596">
    <property type="entry name" value="ECF_S_CD3073"/>
    <property type="match status" value="1"/>
</dbReference>
<dbReference type="Gene3D" id="1.10.1760.20">
    <property type="match status" value="1"/>
</dbReference>
<dbReference type="OrthoDB" id="9766854at2"/>
<dbReference type="Pfam" id="PF12822">
    <property type="entry name" value="ECF_trnsprt"/>
    <property type="match status" value="1"/>
</dbReference>
<keyword evidence="1" id="KW-0472">Membrane</keyword>
<name>A0A1H8FC16_9FIRM</name>
<protein>
    <submittedName>
        <fullName evidence="2">Energy-coupling factor transport system substrate-specific component</fullName>
    </submittedName>
</protein>
<dbReference type="STRING" id="215200.SAMN05216454_10271"/>
<dbReference type="RefSeq" id="WP_091973933.1">
    <property type="nucleotide sequence ID" value="NZ_FODF01000002.1"/>
</dbReference>
<keyword evidence="1" id="KW-0812">Transmembrane</keyword>
<evidence type="ECO:0000313" key="3">
    <source>
        <dbReference type="Proteomes" id="UP000199512"/>
    </source>
</evidence>
<gene>
    <name evidence="2" type="ORF">SAMN05216454_10271</name>
</gene>